<dbReference type="PANTHER" id="PTHR31948">
    <property type="entry name" value="ZINC-FINGER HOMEODOMAIN PROTEIN 2"/>
    <property type="match status" value="1"/>
</dbReference>
<dbReference type="OrthoDB" id="1432984at2759"/>
<keyword evidence="1" id="KW-0479">Metal-binding</keyword>
<dbReference type="NCBIfam" id="TIGR01566">
    <property type="entry name" value="ZF_HD_prot_N"/>
    <property type="match status" value="1"/>
</dbReference>
<accession>A0A6A4NNQ7</accession>
<dbReference type="Pfam" id="PF04770">
    <property type="entry name" value="ZF-HD_dimer"/>
    <property type="match status" value="1"/>
</dbReference>
<evidence type="ECO:0000256" key="2">
    <source>
        <dbReference type="ARBA" id="ARBA00022771"/>
    </source>
</evidence>
<evidence type="ECO:0000313" key="6">
    <source>
        <dbReference type="Proteomes" id="UP000447434"/>
    </source>
</evidence>
<gene>
    <name evidence="5" type="ORF">Lalb_Chr20g0114931</name>
</gene>
<organism evidence="5 6">
    <name type="scientific">Lupinus albus</name>
    <name type="common">White lupine</name>
    <name type="synonym">Lupinus termis</name>
    <dbReference type="NCBI Taxonomy" id="3870"/>
    <lineage>
        <taxon>Eukaryota</taxon>
        <taxon>Viridiplantae</taxon>
        <taxon>Streptophyta</taxon>
        <taxon>Embryophyta</taxon>
        <taxon>Tracheophyta</taxon>
        <taxon>Spermatophyta</taxon>
        <taxon>Magnoliopsida</taxon>
        <taxon>eudicotyledons</taxon>
        <taxon>Gunneridae</taxon>
        <taxon>Pentapetalae</taxon>
        <taxon>rosids</taxon>
        <taxon>fabids</taxon>
        <taxon>Fabales</taxon>
        <taxon>Fabaceae</taxon>
        <taxon>Papilionoideae</taxon>
        <taxon>50 kb inversion clade</taxon>
        <taxon>genistoids sensu lato</taxon>
        <taxon>core genistoids</taxon>
        <taxon>Genisteae</taxon>
        <taxon>Lupinus</taxon>
    </lineage>
</organism>
<evidence type="ECO:0000256" key="1">
    <source>
        <dbReference type="ARBA" id="ARBA00022723"/>
    </source>
</evidence>
<feature type="domain" description="ZF-HD dimerization-type" evidence="4">
    <location>
        <begin position="71"/>
        <end position="120"/>
    </location>
</feature>
<evidence type="ECO:0000256" key="3">
    <source>
        <dbReference type="ARBA" id="ARBA00022833"/>
    </source>
</evidence>
<evidence type="ECO:0000259" key="4">
    <source>
        <dbReference type="PROSITE" id="PS51523"/>
    </source>
</evidence>
<keyword evidence="2" id="KW-0863">Zinc-finger</keyword>
<keyword evidence="3" id="KW-0862">Zinc</keyword>
<dbReference type="GO" id="GO:0008270">
    <property type="term" value="F:zinc ion binding"/>
    <property type="evidence" value="ECO:0007669"/>
    <property type="project" value="UniProtKB-KW"/>
</dbReference>
<protein>
    <submittedName>
        <fullName evidence="5">Putative transcription factor ZF-HD family</fullName>
    </submittedName>
</protein>
<dbReference type="AlphaFoldDB" id="A0A6A4NNQ7"/>
<keyword evidence="6" id="KW-1185">Reference proteome</keyword>
<dbReference type="Proteomes" id="UP000447434">
    <property type="component" value="Chromosome 20"/>
</dbReference>
<dbReference type="InterPro" id="IPR026960">
    <property type="entry name" value="RVT-Znf"/>
</dbReference>
<reference evidence="6" key="1">
    <citation type="journal article" date="2020" name="Nat. Commun.">
        <title>Genome sequence of the cluster root forming white lupin.</title>
        <authorList>
            <person name="Hufnagel B."/>
            <person name="Marques A."/>
            <person name="Soriano A."/>
            <person name="Marques L."/>
            <person name="Divol F."/>
            <person name="Doumas P."/>
            <person name="Sallet E."/>
            <person name="Mancinotti D."/>
            <person name="Carrere S."/>
            <person name="Marande W."/>
            <person name="Arribat S."/>
            <person name="Keller J."/>
            <person name="Huneau C."/>
            <person name="Blein T."/>
            <person name="Aime D."/>
            <person name="Laguerre M."/>
            <person name="Taylor J."/>
            <person name="Schubert V."/>
            <person name="Nelson M."/>
            <person name="Geu-Flores F."/>
            <person name="Crespi M."/>
            <person name="Gallardo-Guerrero K."/>
            <person name="Delaux P.-M."/>
            <person name="Salse J."/>
            <person name="Berges H."/>
            <person name="Guyot R."/>
            <person name="Gouzy J."/>
            <person name="Peret B."/>
        </authorList>
    </citation>
    <scope>NUCLEOTIDE SEQUENCE [LARGE SCALE GENOMIC DNA]</scope>
    <source>
        <strain evidence="6">cv. Amiga</strain>
    </source>
</reference>
<dbReference type="InterPro" id="IPR006456">
    <property type="entry name" value="ZF_HD_homeobox_Cys/His_dimer"/>
</dbReference>
<dbReference type="GO" id="GO:0000976">
    <property type="term" value="F:transcription cis-regulatory region binding"/>
    <property type="evidence" value="ECO:0007669"/>
    <property type="project" value="TreeGrafter"/>
</dbReference>
<name>A0A6A4NNQ7_LUPAL</name>
<proteinExistence type="predicted"/>
<dbReference type="GO" id="GO:0005634">
    <property type="term" value="C:nucleus"/>
    <property type="evidence" value="ECO:0007669"/>
    <property type="project" value="TreeGrafter"/>
</dbReference>
<dbReference type="EMBL" id="WOCE01000020">
    <property type="protein sequence ID" value="KAE9591132.1"/>
    <property type="molecule type" value="Genomic_DNA"/>
</dbReference>
<dbReference type="Pfam" id="PF13966">
    <property type="entry name" value="zf-RVT"/>
    <property type="match status" value="1"/>
</dbReference>
<comment type="caution">
    <text evidence="5">The sequence shown here is derived from an EMBL/GenBank/DDBJ whole genome shotgun (WGS) entry which is preliminary data.</text>
</comment>
<dbReference type="PROSITE" id="PS51523">
    <property type="entry name" value="ZF_HD_DIMER"/>
    <property type="match status" value="1"/>
</dbReference>
<evidence type="ECO:0000313" key="5">
    <source>
        <dbReference type="EMBL" id="KAE9591132.1"/>
    </source>
</evidence>
<dbReference type="PANTHER" id="PTHR31948:SF171">
    <property type="entry name" value="HOMEOBOX DOMAIN-CONTAINING PROTEIN"/>
    <property type="match status" value="1"/>
</dbReference>
<dbReference type="GO" id="GO:0003700">
    <property type="term" value="F:DNA-binding transcription factor activity"/>
    <property type="evidence" value="ECO:0007669"/>
    <property type="project" value="TreeGrafter"/>
</dbReference>
<sequence>MATDENLMSRGCSMASKCSLYNANVESSDHLFLACPFSIIIWQLSCSCCCSVFGFLFNVYPTHPPLNEEWSRPQSYNHAANVGGYVVDGRREFLASGVEGSSSALICAAGNCHKNFHKKE</sequence>
<dbReference type="GO" id="GO:0050793">
    <property type="term" value="P:regulation of developmental process"/>
    <property type="evidence" value="ECO:0007669"/>
    <property type="project" value="TreeGrafter"/>
</dbReference>